<evidence type="ECO:0000256" key="10">
    <source>
        <dbReference type="RuleBase" id="RU365024"/>
    </source>
</evidence>
<proteinExistence type="inferred from homology"/>
<dbReference type="Gene3D" id="3.30.870.10">
    <property type="entry name" value="Endonuclease Chain A"/>
    <property type="match status" value="2"/>
</dbReference>
<dbReference type="GO" id="GO:0008444">
    <property type="term" value="F:CDP-diacylglycerol-glycerol-3-phosphate 3-phosphatidyltransferase activity"/>
    <property type="evidence" value="ECO:0007669"/>
    <property type="project" value="UniProtKB-EC"/>
</dbReference>
<organism evidence="14 15">
    <name type="scientific">Pichia kluyveri</name>
    <name type="common">Yeast</name>
    <dbReference type="NCBI Taxonomy" id="36015"/>
    <lineage>
        <taxon>Eukaryota</taxon>
        <taxon>Fungi</taxon>
        <taxon>Dikarya</taxon>
        <taxon>Ascomycota</taxon>
        <taxon>Saccharomycotina</taxon>
        <taxon>Pichiomycetes</taxon>
        <taxon>Pichiales</taxon>
        <taxon>Pichiaceae</taxon>
        <taxon>Pichia</taxon>
    </lineage>
</organism>
<dbReference type="CDD" id="cd09135">
    <property type="entry name" value="PLDc_PGS1_euk_1"/>
    <property type="match status" value="1"/>
</dbReference>
<dbReference type="InterPro" id="IPR001736">
    <property type="entry name" value="PLipase_D/transphosphatidylase"/>
</dbReference>
<keyword evidence="4 10" id="KW-0808">Transferase</keyword>
<dbReference type="GO" id="GO:0032049">
    <property type="term" value="P:cardiolipin biosynthetic process"/>
    <property type="evidence" value="ECO:0007669"/>
    <property type="project" value="InterPro"/>
</dbReference>
<gene>
    <name evidence="14" type="ORF">DAPK24_007110</name>
</gene>
<evidence type="ECO:0000313" key="15">
    <source>
        <dbReference type="Proteomes" id="UP001378960"/>
    </source>
</evidence>
<dbReference type="SUPFAM" id="SSF56024">
    <property type="entry name" value="Phospholipase D/nuclease"/>
    <property type="match status" value="2"/>
</dbReference>
<keyword evidence="10" id="KW-0067">ATP-binding</keyword>
<dbReference type="AlphaFoldDB" id="A0AAV5QYU9"/>
<evidence type="ECO:0000256" key="11">
    <source>
        <dbReference type="SAM" id="Coils"/>
    </source>
</evidence>
<evidence type="ECO:0000259" key="13">
    <source>
        <dbReference type="PROSITE" id="PS50035"/>
    </source>
</evidence>
<keyword evidence="8 10" id="KW-1208">Phospholipid metabolism</keyword>
<dbReference type="Pfam" id="PF13091">
    <property type="entry name" value="PLDc_2"/>
    <property type="match status" value="1"/>
</dbReference>
<keyword evidence="3 10" id="KW-0444">Lipid biosynthesis</keyword>
<dbReference type="InterPro" id="IPR016270">
    <property type="entry name" value="PGS1"/>
</dbReference>
<comment type="caution">
    <text evidence="14">The sequence shown here is derived from an EMBL/GenBank/DDBJ whole genome shotgun (WGS) entry which is preliminary data.</text>
</comment>
<evidence type="ECO:0000256" key="5">
    <source>
        <dbReference type="ARBA" id="ARBA00022737"/>
    </source>
</evidence>
<evidence type="ECO:0000256" key="7">
    <source>
        <dbReference type="ARBA" id="ARBA00023209"/>
    </source>
</evidence>
<comment type="similarity">
    <text evidence="2 10">Belongs to the CDP-alcohol phosphatidyltransferase class-II family.</text>
</comment>
<keyword evidence="7 10" id="KW-0594">Phospholipid biosynthesis</keyword>
<evidence type="ECO:0000256" key="3">
    <source>
        <dbReference type="ARBA" id="ARBA00022516"/>
    </source>
</evidence>
<dbReference type="PIRSF" id="PIRSF000850">
    <property type="entry name" value="Phospholipase_D_PSS"/>
    <property type="match status" value="1"/>
</dbReference>
<comment type="pathway">
    <text evidence="1 10">Phospholipid metabolism; phosphatidylglycerol biosynthesis; phosphatidylglycerol from CDP-diacylglycerol: step 1/2.</text>
</comment>
<dbReference type="EMBL" id="BTGB01000001">
    <property type="protein sequence ID" value="GMM44136.1"/>
    <property type="molecule type" value="Genomic_DNA"/>
</dbReference>
<dbReference type="InterPro" id="IPR025202">
    <property type="entry name" value="PLD-like_dom"/>
</dbReference>
<dbReference type="GO" id="GO:0005739">
    <property type="term" value="C:mitochondrion"/>
    <property type="evidence" value="ECO:0007669"/>
    <property type="project" value="UniProtKB-SubCell"/>
</dbReference>
<reference evidence="14 15" key="1">
    <citation type="journal article" date="2023" name="Elife">
        <title>Identification of key yeast species and microbe-microbe interactions impacting larval growth of Drosophila in the wild.</title>
        <authorList>
            <person name="Mure A."/>
            <person name="Sugiura Y."/>
            <person name="Maeda R."/>
            <person name="Honda K."/>
            <person name="Sakurai N."/>
            <person name="Takahashi Y."/>
            <person name="Watada M."/>
            <person name="Katoh T."/>
            <person name="Gotoh A."/>
            <person name="Gotoh Y."/>
            <person name="Taniguchi I."/>
            <person name="Nakamura K."/>
            <person name="Hayashi T."/>
            <person name="Katayama T."/>
            <person name="Uemura T."/>
            <person name="Hattori Y."/>
        </authorList>
    </citation>
    <scope>NUCLEOTIDE SEQUENCE [LARGE SCALE GENOMIC DNA]</scope>
    <source>
        <strain evidence="14 15">PK-24</strain>
    </source>
</reference>
<keyword evidence="6 10" id="KW-0443">Lipid metabolism</keyword>
<evidence type="ECO:0000256" key="9">
    <source>
        <dbReference type="ARBA" id="ARBA00048586"/>
    </source>
</evidence>
<evidence type="ECO:0000313" key="14">
    <source>
        <dbReference type="EMBL" id="GMM44136.1"/>
    </source>
</evidence>
<keyword evidence="5" id="KW-0677">Repeat</keyword>
<feature type="coiled-coil region" evidence="11">
    <location>
        <begin position="486"/>
        <end position="513"/>
    </location>
</feature>
<keyword evidence="11" id="KW-0175">Coiled coil</keyword>
<dbReference type="CDD" id="cd09137">
    <property type="entry name" value="PLDc_PGS1_euk_2"/>
    <property type="match status" value="1"/>
</dbReference>
<feature type="domain" description="PLD phosphodiesterase" evidence="13">
    <location>
        <begin position="177"/>
        <end position="203"/>
    </location>
</feature>
<comment type="catalytic activity">
    <reaction evidence="9 10">
        <text>a CDP-1,2-diacyl-sn-glycerol + sn-glycerol 3-phosphate = a 1,2-diacyl-sn-glycero-3-phospho-(1'-sn-glycero-3'-phosphate) + CMP + H(+)</text>
        <dbReference type="Rhea" id="RHEA:12593"/>
        <dbReference type="ChEBI" id="CHEBI:15378"/>
        <dbReference type="ChEBI" id="CHEBI:57597"/>
        <dbReference type="ChEBI" id="CHEBI:58332"/>
        <dbReference type="ChEBI" id="CHEBI:60110"/>
        <dbReference type="ChEBI" id="CHEBI:60377"/>
        <dbReference type="EC" id="2.7.8.5"/>
    </reaction>
</comment>
<dbReference type="GO" id="GO:0005524">
    <property type="term" value="F:ATP binding"/>
    <property type="evidence" value="ECO:0007669"/>
    <property type="project" value="UniProtKB-KW"/>
</dbReference>
<comment type="function">
    <text evidence="10">Functions in the biosynthesis of the anionic phospholipids phosphatidylglycerol and cardiolipin.</text>
</comment>
<evidence type="ECO:0000256" key="1">
    <source>
        <dbReference type="ARBA" id="ARBA00005042"/>
    </source>
</evidence>
<evidence type="ECO:0000256" key="6">
    <source>
        <dbReference type="ARBA" id="ARBA00023098"/>
    </source>
</evidence>
<name>A0AAV5QYU9_PICKL</name>
<keyword evidence="10" id="KW-0547">Nucleotide-binding</keyword>
<evidence type="ECO:0000256" key="12">
    <source>
        <dbReference type="SAM" id="MobiDB-lite"/>
    </source>
</evidence>
<dbReference type="EC" id="2.7.8.5" evidence="10"/>
<evidence type="ECO:0000256" key="4">
    <source>
        <dbReference type="ARBA" id="ARBA00022679"/>
    </source>
</evidence>
<sequence length="537" mass="61544">MLPALNSQIHRMTCVFKTAKHHFSTIKVDNPPLNNYLTWNPVIRGTIQQLDSIAPRFELAKGEIDIITHPELFYKLLKEKISKAENRIFLSSLYIGKNQNDLIEIIINQMQNKPNLKVDILLDCLRSTRDVPDASTASLILPLVEKFGKHRVNLRLYHTPHLHGFKELLTPKRLNEIYGLQHMKIYGIDNEVILSGANLSQDYFTNRQDRYYLFKSKDLTNYYHRIQNAISSLSYQIVSSKNRKEGFYLDWPTSNLASQPNLNLSRFISDATRVLIPVLKSKFKDTKREPIDQFDGEIDNDHENSSSSQKDPVTIVYPISSFTPLINPDQSTELQSILRSLSLLDNKNTKFTITAGYFNVHSQIKKKIINCQAIGNIITASPESNSFYKSNGISYYLPDAYVYNCQLFLEELSKKGKQSGININERIKLLEWQNGIVNTPNGWSYHAKGIWINLPNEEQPSLTVIGSSNYTKRAYGLDLESNALIITKDEELKNKMKKEIDNLLNHTNEVELKDFTEGKRKVSIGVKLATNIITKML</sequence>
<dbReference type="Proteomes" id="UP001378960">
    <property type="component" value="Unassembled WGS sequence"/>
</dbReference>
<protein>
    <recommendedName>
        <fullName evidence="10">CDP-diacylglycerol--glycerol-3-phosphate 3-phosphatidyltransferase</fullName>
        <ecNumber evidence="10">2.7.8.5</ecNumber>
    </recommendedName>
</protein>
<keyword evidence="10" id="KW-0496">Mitochondrion</keyword>
<evidence type="ECO:0000256" key="8">
    <source>
        <dbReference type="ARBA" id="ARBA00023264"/>
    </source>
</evidence>
<evidence type="ECO:0000256" key="2">
    <source>
        <dbReference type="ARBA" id="ARBA00010682"/>
    </source>
</evidence>
<dbReference type="PANTHER" id="PTHR12586">
    <property type="entry name" value="CDP-DIACYLGLYCEROL--SERINE O-PHOSPHATIDYLTRANSFERASE"/>
    <property type="match status" value="1"/>
</dbReference>
<accession>A0AAV5QYU9</accession>
<feature type="region of interest" description="Disordered" evidence="12">
    <location>
        <begin position="290"/>
        <end position="310"/>
    </location>
</feature>
<dbReference type="PROSITE" id="PS50035">
    <property type="entry name" value="PLD"/>
    <property type="match status" value="1"/>
</dbReference>
<keyword evidence="15" id="KW-1185">Reference proteome</keyword>
<dbReference type="PANTHER" id="PTHR12586:SF1">
    <property type="entry name" value="CDP-DIACYLGLYCEROL--GLYCEROL-3-PHOSPHATE 3-PHOSPHATIDYLTRANSFERASE, MITOCHONDRIAL"/>
    <property type="match status" value="1"/>
</dbReference>
<comment type="subcellular location">
    <subcellularLocation>
        <location evidence="10">Mitochondrion</location>
    </subcellularLocation>
</comment>
<dbReference type="SMART" id="SM00155">
    <property type="entry name" value="PLDc"/>
    <property type="match status" value="2"/>
</dbReference>